<name>A0A834W244_9FABA</name>
<dbReference type="AlphaFoldDB" id="A0A834W244"/>
<feature type="region of interest" description="Disordered" evidence="1">
    <location>
        <begin position="1"/>
        <end position="50"/>
    </location>
</feature>
<gene>
    <name evidence="2" type="ORF">G2W53_038628</name>
</gene>
<evidence type="ECO:0000313" key="2">
    <source>
        <dbReference type="EMBL" id="KAF7806467.1"/>
    </source>
</evidence>
<organism evidence="2 3">
    <name type="scientific">Senna tora</name>
    <dbReference type="NCBI Taxonomy" id="362788"/>
    <lineage>
        <taxon>Eukaryota</taxon>
        <taxon>Viridiplantae</taxon>
        <taxon>Streptophyta</taxon>
        <taxon>Embryophyta</taxon>
        <taxon>Tracheophyta</taxon>
        <taxon>Spermatophyta</taxon>
        <taxon>Magnoliopsida</taxon>
        <taxon>eudicotyledons</taxon>
        <taxon>Gunneridae</taxon>
        <taxon>Pentapetalae</taxon>
        <taxon>rosids</taxon>
        <taxon>fabids</taxon>
        <taxon>Fabales</taxon>
        <taxon>Fabaceae</taxon>
        <taxon>Caesalpinioideae</taxon>
        <taxon>Cassia clade</taxon>
        <taxon>Senna</taxon>
    </lineage>
</organism>
<keyword evidence="3" id="KW-1185">Reference proteome</keyword>
<reference evidence="2" key="1">
    <citation type="submission" date="2020-09" db="EMBL/GenBank/DDBJ databases">
        <title>Genome-Enabled Discovery of Anthraquinone Biosynthesis in Senna tora.</title>
        <authorList>
            <person name="Kang S.-H."/>
            <person name="Pandey R.P."/>
            <person name="Lee C.-M."/>
            <person name="Sim J.-S."/>
            <person name="Jeong J.-T."/>
            <person name="Choi B.-S."/>
            <person name="Jung M."/>
            <person name="Ginzburg D."/>
            <person name="Zhao K."/>
            <person name="Won S.Y."/>
            <person name="Oh T.-J."/>
            <person name="Yu Y."/>
            <person name="Kim N.-H."/>
            <person name="Lee O.R."/>
            <person name="Lee T.-H."/>
            <person name="Bashyal P."/>
            <person name="Kim T.-S."/>
            <person name="Lee W.-H."/>
            <person name="Kawkins C."/>
            <person name="Kim C.-K."/>
            <person name="Kim J.S."/>
            <person name="Ahn B.O."/>
            <person name="Rhee S.Y."/>
            <person name="Sohng J.K."/>
        </authorList>
    </citation>
    <scope>NUCLEOTIDE SEQUENCE</scope>
    <source>
        <tissue evidence="2">Leaf</tissue>
    </source>
</reference>
<accession>A0A834W244</accession>
<evidence type="ECO:0000256" key="1">
    <source>
        <dbReference type="SAM" id="MobiDB-lite"/>
    </source>
</evidence>
<comment type="caution">
    <text evidence="2">The sequence shown here is derived from an EMBL/GenBank/DDBJ whole genome shotgun (WGS) entry which is preliminary data.</text>
</comment>
<protein>
    <submittedName>
        <fullName evidence="2">Uncharacterized protein</fullName>
    </submittedName>
</protein>
<evidence type="ECO:0000313" key="3">
    <source>
        <dbReference type="Proteomes" id="UP000634136"/>
    </source>
</evidence>
<sequence>MEKEKENYREYYLNGGRASAKESSERQSWKIGKERAGKRGGEEEGRKGVM</sequence>
<dbReference type="Proteomes" id="UP000634136">
    <property type="component" value="Unassembled WGS sequence"/>
</dbReference>
<proteinExistence type="predicted"/>
<feature type="compositionally biased region" description="Basic and acidic residues" evidence="1">
    <location>
        <begin position="19"/>
        <end position="50"/>
    </location>
</feature>
<dbReference type="EMBL" id="JAAIUW010000012">
    <property type="protein sequence ID" value="KAF7806467.1"/>
    <property type="molecule type" value="Genomic_DNA"/>
</dbReference>